<dbReference type="VEuPathDB" id="FungiDB:I303_08368"/>
<evidence type="ECO:0000313" key="2">
    <source>
        <dbReference type="EMBL" id="WWC63770.1"/>
    </source>
</evidence>
<dbReference type="KEGG" id="kdj:28972067"/>
<dbReference type="EMBL" id="KI894037">
    <property type="protein sequence ID" value="OBR81597.1"/>
    <property type="molecule type" value="Genomic_DNA"/>
</dbReference>
<name>A0A1A5ZUW3_9TREE</name>
<evidence type="ECO:0000313" key="3">
    <source>
        <dbReference type="Proteomes" id="UP000078595"/>
    </source>
</evidence>
<organism evidence="1">
    <name type="scientific">Kwoniella dejecticola CBS 10117</name>
    <dbReference type="NCBI Taxonomy" id="1296121"/>
    <lineage>
        <taxon>Eukaryota</taxon>
        <taxon>Fungi</taxon>
        <taxon>Dikarya</taxon>
        <taxon>Basidiomycota</taxon>
        <taxon>Agaricomycotina</taxon>
        <taxon>Tremellomycetes</taxon>
        <taxon>Tremellales</taxon>
        <taxon>Cryptococcaceae</taxon>
        <taxon>Kwoniella</taxon>
    </lineage>
</organism>
<protein>
    <submittedName>
        <fullName evidence="1">Uncharacterized protein</fullName>
    </submittedName>
</protein>
<dbReference type="GeneID" id="28972067"/>
<sequence>MVLDKDHFVDSARLLYRFVTLDNWKKVDQACMSIARSRFYRNAIHHLIDEEYSQEYELGVSTFNLFPNLESIRAGGDCLEVIRVPDLWQPSEKTQAILWEEYDDPYEHVGGEYLRDLKEDEKLAAIEKQWDLKRKIGYVVLYPGDRDSQEDLDEFFKCWLEGRNLFAIETKEINLQILLSTEYLIKEMNKMRNRKSPMPKKLRLLIDESEELGDPRYGLSSVIEIMSVMVEHLEICHSSAHAHEQPVIKTTIHQFIAQPIAWPEEELKLKYLRVPLMVERLGEAGIDKHRSRDLSITPLVETDIKSNLLGLTIDLDFAFLQSEEKAPTFESVLHYLPDLHDIARSLLRIGGTGCKYQINVRGLKLDDEKVMSERLTSAIMEKMMEIWDAEPAGWINM</sequence>
<accession>A0A1A5ZUW3</accession>
<gene>
    <name evidence="1" type="ORF">I303_08368</name>
    <name evidence="2" type="ORF">I303_106375</name>
</gene>
<evidence type="ECO:0000313" key="1">
    <source>
        <dbReference type="EMBL" id="OBR81597.1"/>
    </source>
</evidence>
<reference evidence="2" key="3">
    <citation type="submission" date="2024-02" db="EMBL/GenBank/DDBJ databases">
        <title>Comparative genomics of Cryptococcus and Kwoniella reveals pathogenesis evolution and contrasting modes of karyotype evolution via chromosome fusion or intercentromeric recombination.</title>
        <authorList>
            <person name="Coelho M.A."/>
            <person name="David-Palma M."/>
            <person name="Shea T."/>
            <person name="Bowers K."/>
            <person name="McGinley-Smith S."/>
            <person name="Mohammad A.W."/>
            <person name="Gnirke A."/>
            <person name="Yurkov A.M."/>
            <person name="Nowrousian M."/>
            <person name="Sun S."/>
            <person name="Cuomo C.A."/>
            <person name="Heitman J."/>
        </authorList>
    </citation>
    <scope>NUCLEOTIDE SEQUENCE</scope>
    <source>
        <strain evidence="2">CBS 10117</strain>
    </source>
</reference>
<dbReference type="AlphaFoldDB" id="A0A1A5ZUW3"/>
<reference evidence="1" key="1">
    <citation type="submission" date="2013-07" db="EMBL/GenBank/DDBJ databases">
        <title>The Genome Sequence of Cryptococcus dejecticola CBS10117.</title>
        <authorList>
            <consortium name="The Broad Institute Genome Sequencing Platform"/>
            <person name="Cuomo C."/>
            <person name="Litvintseva A."/>
            <person name="Chen Y."/>
            <person name="Heitman J."/>
            <person name="Sun S."/>
            <person name="Springer D."/>
            <person name="Dromer F."/>
            <person name="Young S.K."/>
            <person name="Zeng Q."/>
            <person name="Gargeya S."/>
            <person name="Fitzgerald M."/>
            <person name="Abouelleil A."/>
            <person name="Alvarado L."/>
            <person name="Berlin A.M."/>
            <person name="Chapman S.B."/>
            <person name="Dewar J."/>
            <person name="Goldberg J."/>
            <person name="Griggs A."/>
            <person name="Gujja S."/>
            <person name="Hansen M."/>
            <person name="Howarth C."/>
            <person name="Imamovic A."/>
            <person name="Larimer J."/>
            <person name="McCowan C."/>
            <person name="Murphy C."/>
            <person name="Pearson M."/>
            <person name="Priest M."/>
            <person name="Roberts A."/>
            <person name="Saif S."/>
            <person name="Shea T."/>
            <person name="Sykes S."/>
            <person name="Wortman J."/>
            <person name="Nusbaum C."/>
            <person name="Birren B."/>
        </authorList>
    </citation>
    <scope>NUCLEOTIDE SEQUENCE [LARGE SCALE GENOMIC DNA]</scope>
    <source>
        <strain evidence="1">CBS 10117</strain>
    </source>
</reference>
<reference evidence="2" key="2">
    <citation type="submission" date="2013-07" db="EMBL/GenBank/DDBJ databases">
        <authorList>
            <consortium name="The Broad Institute Genome Sequencing Platform"/>
            <person name="Cuomo C."/>
            <person name="Litvintseva A."/>
            <person name="Chen Y."/>
            <person name="Heitman J."/>
            <person name="Sun S."/>
            <person name="Springer D."/>
            <person name="Dromer F."/>
            <person name="Young S.K."/>
            <person name="Zeng Q."/>
            <person name="Gargeya S."/>
            <person name="Fitzgerald M."/>
            <person name="Abouelleil A."/>
            <person name="Alvarado L."/>
            <person name="Berlin A.M."/>
            <person name="Chapman S.B."/>
            <person name="Dewar J."/>
            <person name="Goldberg J."/>
            <person name="Griggs A."/>
            <person name="Gujja S."/>
            <person name="Hansen M."/>
            <person name="Howarth C."/>
            <person name="Imamovic A."/>
            <person name="Larimer J."/>
            <person name="McCowan C."/>
            <person name="Murphy C."/>
            <person name="Pearson M."/>
            <person name="Priest M."/>
            <person name="Roberts A."/>
            <person name="Saif S."/>
            <person name="Shea T."/>
            <person name="Sykes S."/>
            <person name="Wortman J."/>
            <person name="Nusbaum C."/>
            <person name="Birren B."/>
        </authorList>
    </citation>
    <scope>NUCLEOTIDE SEQUENCE</scope>
    <source>
        <strain evidence="2">CBS 10117</strain>
    </source>
</reference>
<proteinExistence type="predicted"/>
<keyword evidence="3" id="KW-1185">Reference proteome</keyword>
<dbReference type="OrthoDB" id="2565144at2759"/>
<dbReference type="EMBL" id="CP144537">
    <property type="protein sequence ID" value="WWC63770.1"/>
    <property type="molecule type" value="Genomic_DNA"/>
</dbReference>
<dbReference type="Proteomes" id="UP000078595">
    <property type="component" value="Chromosome 8"/>
</dbReference>
<dbReference type="RefSeq" id="XP_018259439.1">
    <property type="nucleotide sequence ID" value="XM_018411627.1"/>
</dbReference>